<dbReference type="OrthoDB" id="290446at2157"/>
<dbReference type="InterPro" id="IPR036390">
    <property type="entry name" value="WH_DNA-bd_sf"/>
</dbReference>
<comment type="caution">
    <text evidence="1">The sequence shown here is derived from an EMBL/GenBank/DDBJ whole genome shotgun (WGS) entry which is preliminary data.</text>
</comment>
<name>A0A4S3TIH7_9EURY</name>
<evidence type="ECO:0000313" key="2">
    <source>
        <dbReference type="Proteomes" id="UP000318864"/>
    </source>
</evidence>
<dbReference type="SUPFAM" id="SSF46785">
    <property type="entry name" value="Winged helix' DNA-binding domain"/>
    <property type="match status" value="1"/>
</dbReference>
<proteinExistence type="predicted"/>
<accession>A0A4S3TIH7</accession>
<dbReference type="InterPro" id="IPR036388">
    <property type="entry name" value="WH-like_DNA-bd_sf"/>
</dbReference>
<dbReference type="Pfam" id="PF12840">
    <property type="entry name" value="HTH_20"/>
    <property type="match status" value="1"/>
</dbReference>
<dbReference type="Gene3D" id="1.10.10.10">
    <property type="entry name" value="Winged helix-like DNA-binding domain superfamily/Winged helix DNA-binding domain"/>
    <property type="match status" value="1"/>
</dbReference>
<organism evidence="1 2">
    <name type="scientific">Salinadaptatus halalkaliphilus</name>
    <dbReference type="NCBI Taxonomy" id="2419781"/>
    <lineage>
        <taxon>Archaea</taxon>
        <taxon>Methanobacteriati</taxon>
        <taxon>Methanobacteriota</taxon>
        <taxon>Stenosarchaea group</taxon>
        <taxon>Halobacteria</taxon>
        <taxon>Halobacteriales</taxon>
        <taxon>Natrialbaceae</taxon>
        <taxon>Salinadaptatus</taxon>
    </lineage>
</organism>
<evidence type="ECO:0000313" key="1">
    <source>
        <dbReference type="EMBL" id="THE63340.1"/>
    </source>
</evidence>
<sequence>MDAETIGELLEDEYARSILAAISVESLSAEELAEECDASPPTVYRRLNRLQEHDLIDEEQIPSPDGHHYRRFSARLEQVTIELQDGSYAVSIERTETDAVDRFTKLYEGLR</sequence>
<dbReference type="EMBL" id="RBZW01000066">
    <property type="protein sequence ID" value="THE63340.1"/>
    <property type="molecule type" value="Genomic_DNA"/>
</dbReference>
<reference evidence="1 2" key="1">
    <citation type="submission" date="2018-10" db="EMBL/GenBank/DDBJ databases">
        <title>Natronolimnobius sp. XQ-INN 246 isolated from Inner Mongolia Autonomous Region of China.</title>
        <authorList>
            <person name="Xue Q."/>
        </authorList>
    </citation>
    <scope>NUCLEOTIDE SEQUENCE [LARGE SCALE GENOMIC DNA]</scope>
    <source>
        <strain evidence="1 2">XQ-INN 246</strain>
    </source>
</reference>
<keyword evidence="2" id="KW-1185">Reference proteome</keyword>
<dbReference type="CDD" id="cd00090">
    <property type="entry name" value="HTH_ARSR"/>
    <property type="match status" value="1"/>
</dbReference>
<gene>
    <name evidence="1" type="ORF">D8Y22_18750</name>
</gene>
<dbReference type="Proteomes" id="UP000318864">
    <property type="component" value="Unassembled WGS sequence"/>
</dbReference>
<protein>
    <submittedName>
        <fullName evidence="1">ArsR family transcriptional regulator</fullName>
    </submittedName>
</protein>
<dbReference type="InterPro" id="IPR011991">
    <property type="entry name" value="ArsR-like_HTH"/>
</dbReference>
<dbReference type="AlphaFoldDB" id="A0A4S3TIH7"/>